<dbReference type="InterPro" id="IPR019775">
    <property type="entry name" value="WD40_repeat_CS"/>
</dbReference>
<dbReference type="CDD" id="cd00200">
    <property type="entry name" value="WD40"/>
    <property type="match status" value="1"/>
</dbReference>
<evidence type="ECO:0000256" key="6">
    <source>
        <dbReference type="PROSITE-ProRule" id="PRU00207"/>
    </source>
</evidence>
<dbReference type="GO" id="GO:0004842">
    <property type="term" value="F:ubiquitin-protein transferase activity"/>
    <property type="evidence" value="ECO:0007669"/>
    <property type="project" value="InterPro"/>
</dbReference>
<dbReference type="InterPro" id="IPR015943">
    <property type="entry name" value="WD40/YVTN_repeat-like_dom_sf"/>
</dbReference>
<dbReference type="PANTHER" id="PTHR19848">
    <property type="entry name" value="WD40 REPEAT PROTEIN"/>
    <property type="match status" value="1"/>
</dbReference>
<keyword evidence="2 6" id="KW-0479">Metal-binding</keyword>
<protein>
    <submittedName>
        <fullName evidence="11">E3 ubiquitin-protein ligase TRAF7-like</fullName>
    </submittedName>
</protein>
<organism evidence="10 11">
    <name type="scientific">Actinia tenebrosa</name>
    <name type="common">Australian red waratah sea anemone</name>
    <dbReference type="NCBI Taxonomy" id="6105"/>
    <lineage>
        <taxon>Eukaryota</taxon>
        <taxon>Metazoa</taxon>
        <taxon>Cnidaria</taxon>
        <taxon>Anthozoa</taxon>
        <taxon>Hexacorallia</taxon>
        <taxon>Actiniaria</taxon>
        <taxon>Actiniidae</taxon>
        <taxon>Actinia</taxon>
    </lineage>
</organism>
<dbReference type="InterPro" id="IPR017907">
    <property type="entry name" value="Znf_RING_CS"/>
</dbReference>
<dbReference type="SMART" id="SM00504">
    <property type="entry name" value="Ubox"/>
    <property type="match status" value="1"/>
</dbReference>
<dbReference type="Proteomes" id="UP000515163">
    <property type="component" value="Unplaced"/>
</dbReference>
<evidence type="ECO:0000256" key="4">
    <source>
        <dbReference type="ARBA" id="ARBA00022771"/>
    </source>
</evidence>
<feature type="repeat" description="WD" evidence="7">
    <location>
        <begin position="315"/>
        <end position="354"/>
    </location>
</feature>
<dbReference type="SUPFAM" id="SSF49599">
    <property type="entry name" value="TRAF domain-like"/>
    <property type="match status" value="1"/>
</dbReference>
<sequence length="597" mass="67263">MLPTKFVNQPSECLKCPLCKDLFTDPVISTQCGHTFCRQCIQVGGSSSSLSIVTKCPFDGIALKSSSLVSNLAVKAQIEDLLIYCRHGLTRSDSEEDFEIDRDGCPETITIGKRFEHEDECEWGIVPCPNSSNQCGKFRRRELEDHLKVCSYYRCQFNAKGCKITGTKQQIDEHMKTCSHRNDSDNKTKAVSSLQNEGELKTTIQKLTDRVAWLEKNQDALVTQVEHCNSTISRLTDNVEELSYQVEVLGSMMKRTSFYRDLSVSSIPDTVNNISPDESVPHSPRRMNQRIRPAVVPVQQEIWLIPCIFKCIGTLRGHRDVIWSMVSKGHRLFSAGGDRVIKVWNMENVRLARCTASMEGHTNDIHTVCAGGGRLYSAGSDQMLIAWDLDTLTQHVKVENAHDDIICAAVYSGKYLFTSSHSCIKVWDPSTLELVHTIDGLNHWVRALALDDKREKLFSGSHNVVHFWDATGKFDLRTKIDHTFGSVYSLAVTKQYLIVGTYNQNIHVYDINTHQHIKALTGHFGTVTGLVLSVSGRLLFSASYDTTVQVWNLESMLPMQTLSRHEASVNCVVIHKDLLLSGSQDTEIKVFKYFKME</sequence>
<dbReference type="PROSITE" id="PS50082">
    <property type="entry name" value="WD_REPEATS_2"/>
    <property type="match status" value="3"/>
</dbReference>
<feature type="domain" description="TRAF-type" evidence="9">
    <location>
        <begin position="117"/>
        <end position="171"/>
    </location>
</feature>
<dbReference type="SMART" id="SM00184">
    <property type="entry name" value="RING"/>
    <property type="match status" value="1"/>
</dbReference>
<evidence type="ECO:0000256" key="3">
    <source>
        <dbReference type="ARBA" id="ARBA00022737"/>
    </source>
</evidence>
<dbReference type="InterPro" id="IPR001841">
    <property type="entry name" value="Znf_RING"/>
</dbReference>
<dbReference type="SUPFAM" id="SSF50978">
    <property type="entry name" value="WD40 repeat-like"/>
    <property type="match status" value="1"/>
</dbReference>
<dbReference type="InterPro" id="IPR013083">
    <property type="entry name" value="Znf_RING/FYVE/PHD"/>
</dbReference>
<accession>A0A6P8ICK8</accession>
<dbReference type="GO" id="GO:0005730">
    <property type="term" value="C:nucleolus"/>
    <property type="evidence" value="ECO:0007669"/>
    <property type="project" value="TreeGrafter"/>
</dbReference>
<dbReference type="PROSITE" id="PS50145">
    <property type="entry name" value="ZF_TRAF"/>
    <property type="match status" value="1"/>
</dbReference>
<evidence type="ECO:0000256" key="7">
    <source>
        <dbReference type="PROSITE-ProRule" id="PRU00221"/>
    </source>
</evidence>
<dbReference type="InParanoid" id="A0A6P8ICK8"/>
<feature type="zinc finger region" description="TRAF-type" evidence="6">
    <location>
        <begin position="117"/>
        <end position="171"/>
    </location>
</feature>
<dbReference type="Gene3D" id="3.30.40.10">
    <property type="entry name" value="Zinc/RING finger domain, C3HC4 (zinc finger)"/>
    <property type="match status" value="2"/>
</dbReference>
<reference evidence="11" key="1">
    <citation type="submission" date="2025-08" db="UniProtKB">
        <authorList>
            <consortium name="RefSeq"/>
        </authorList>
    </citation>
    <scope>IDENTIFICATION</scope>
    <source>
        <tissue evidence="11">Tentacle</tissue>
    </source>
</reference>
<dbReference type="PROSITE" id="PS00518">
    <property type="entry name" value="ZF_RING_1"/>
    <property type="match status" value="1"/>
</dbReference>
<keyword evidence="10" id="KW-1185">Reference proteome</keyword>
<evidence type="ECO:0000259" key="9">
    <source>
        <dbReference type="PROSITE" id="PS50145"/>
    </source>
</evidence>
<dbReference type="InterPro" id="IPR036322">
    <property type="entry name" value="WD40_repeat_dom_sf"/>
</dbReference>
<dbReference type="InterPro" id="IPR027370">
    <property type="entry name" value="Znf-RING_euk"/>
</dbReference>
<dbReference type="RefSeq" id="XP_031565336.1">
    <property type="nucleotide sequence ID" value="XM_031709476.1"/>
</dbReference>
<dbReference type="OrthoDB" id="674604at2759"/>
<evidence type="ECO:0000256" key="2">
    <source>
        <dbReference type="ARBA" id="ARBA00022723"/>
    </source>
</evidence>
<feature type="repeat" description="WD" evidence="7">
    <location>
        <begin position="562"/>
        <end position="597"/>
    </location>
</feature>
<dbReference type="SUPFAM" id="SSF57850">
    <property type="entry name" value="RING/U-box"/>
    <property type="match status" value="1"/>
</dbReference>
<proteinExistence type="predicted"/>
<dbReference type="SMART" id="SM00320">
    <property type="entry name" value="WD40"/>
    <property type="match status" value="7"/>
</dbReference>
<dbReference type="GO" id="GO:0008270">
    <property type="term" value="F:zinc ion binding"/>
    <property type="evidence" value="ECO:0007669"/>
    <property type="project" value="UniProtKB-KW"/>
</dbReference>
<gene>
    <name evidence="11" type="primary">LOC116300587</name>
</gene>
<feature type="repeat" description="WD" evidence="7">
    <location>
        <begin position="520"/>
        <end position="561"/>
    </location>
</feature>
<evidence type="ECO:0000256" key="1">
    <source>
        <dbReference type="ARBA" id="ARBA00022574"/>
    </source>
</evidence>
<dbReference type="InterPro" id="IPR001680">
    <property type="entry name" value="WD40_rpt"/>
</dbReference>
<feature type="domain" description="RING-type" evidence="8">
    <location>
        <begin position="16"/>
        <end position="59"/>
    </location>
</feature>
<keyword evidence="1 7" id="KW-0853">WD repeat</keyword>
<dbReference type="PANTHER" id="PTHR19848:SF6">
    <property type="entry name" value="E3 UBIQUITIN-PROTEIN LIGASE TRAF7"/>
    <property type="match status" value="1"/>
</dbReference>
<evidence type="ECO:0000259" key="8">
    <source>
        <dbReference type="PROSITE" id="PS50089"/>
    </source>
</evidence>
<dbReference type="PROSITE" id="PS50294">
    <property type="entry name" value="WD_REPEATS_REGION"/>
    <property type="match status" value="2"/>
</dbReference>
<dbReference type="GO" id="GO:0000027">
    <property type="term" value="P:ribosomal large subunit assembly"/>
    <property type="evidence" value="ECO:0007669"/>
    <property type="project" value="TreeGrafter"/>
</dbReference>
<dbReference type="Pfam" id="PF13445">
    <property type="entry name" value="zf-RING_UBOX"/>
    <property type="match status" value="1"/>
</dbReference>
<dbReference type="PROSITE" id="PS50089">
    <property type="entry name" value="ZF_RING_2"/>
    <property type="match status" value="1"/>
</dbReference>
<dbReference type="KEGG" id="aten:116300587"/>
<dbReference type="Pfam" id="PF00400">
    <property type="entry name" value="WD40"/>
    <property type="match status" value="4"/>
</dbReference>
<dbReference type="GO" id="GO:0016567">
    <property type="term" value="P:protein ubiquitination"/>
    <property type="evidence" value="ECO:0007669"/>
    <property type="project" value="InterPro"/>
</dbReference>
<dbReference type="InterPro" id="IPR003613">
    <property type="entry name" value="Ubox_domain"/>
</dbReference>
<keyword evidence="3" id="KW-0677">Repeat</keyword>
<evidence type="ECO:0000313" key="10">
    <source>
        <dbReference type="Proteomes" id="UP000515163"/>
    </source>
</evidence>
<dbReference type="AlphaFoldDB" id="A0A6P8ICK8"/>
<dbReference type="Pfam" id="PF02176">
    <property type="entry name" value="zf-TRAF"/>
    <property type="match status" value="1"/>
</dbReference>
<name>A0A6P8ICK8_ACTTE</name>
<dbReference type="Gene3D" id="2.130.10.10">
    <property type="entry name" value="YVTN repeat-like/Quinoprotein amine dehydrogenase"/>
    <property type="match status" value="2"/>
</dbReference>
<evidence type="ECO:0000313" key="11">
    <source>
        <dbReference type="RefSeq" id="XP_031565336.1"/>
    </source>
</evidence>
<dbReference type="GO" id="GO:0007219">
    <property type="term" value="P:Notch signaling pathway"/>
    <property type="evidence" value="ECO:0007669"/>
    <property type="project" value="TreeGrafter"/>
</dbReference>
<keyword evidence="4 6" id="KW-0863">Zinc-finger</keyword>
<dbReference type="InterPro" id="IPR001293">
    <property type="entry name" value="Znf_TRAF"/>
</dbReference>
<keyword evidence="5 6" id="KW-0862">Zinc</keyword>
<evidence type="ECO:0000256" key="5">
    <source>
        <dbReference type="ARBA" id="ARBA00022833"/>
    </source>
</evidence>
<dbReference type="PROSITE" id="PS00678">
    <property type="entry name" value="WD_REPEATS_1"/>
    <property type="match status" value="3"/>
</dbReference>
<dbReference type="GeneID" id="116300587"/>